<protein>
    <recommendedName>
        <fullName evidence="2">PPM-type phosphatase domain-containing protein</fullName>
    </recommendedName>
</protein>
<dbReference type="SMART" id="SM00332">
    <property type="entry name" value="PP2Cc"/>
    <property type="match status" value="1"/>
</dbReference>
<proteinExistence type="predicted"/>
<dbReference type="InterPro" id="IPR036457">
    <property type="entry name" value="PPM-type-like_dom_sf"/>
</dbReference>
<dbReference type="Proteomes" id="UP000273982">
    <property type="component" value="Chromosome"/>
</dbReference>
<reference evidence="3 4" key="1">
    <citation type="submission" date="2018-11" db="EMBL/GenBank/DDBJ databases">
        <title>Genome squencing of methanotrophic bacteria isolated from alkaline groundwater in Korea.</title>
        <authorList>
            <person name="Nguyen L.N."/>
        </authorList>
    </citation>
    <scope>NUCLEOTIDE SEQUENCE [LARGE SCALE GENOMIC DNA]</scope>
    <source>
        <strain evidence="3 4">GW6</strain>
    </source>
</reference>
<dbReference type="SUPFAM" id="SSF81606">
    <property type="entry name" value="PP2C-like"/>
    <property type="match status" value="1"/>
</dbReference>
<name>A0A3G8MAP2_9HYPH</name>
<evidence type="ECO:0000256" key="1">
    <source>
        <dbReference type="SAM" id="MobiDB-lite"/>
    </source>
</evidence>
<dbReference type="RefSeq" id="WP_124739930.1">
    <property type="nucleotide sequence ID" value="NZ_CP034086.1"/>
</dbReference>
<evidence type="ECO:0000313" key="4">
    <source>
        <dbReference type="Proteomes" id="UP000273982"/>
    </source>
</evidence>
<feature type="domain" description="PPM-type phosphatase" evidence="2">
    <location>
        <begin position="41"/>
        <end position="264"/>
    </location>
</feature>
<dbReference type="Pfam" id="PF13672">
    <property type="entry name" value="PP2C_2"/>
    <property type="match status" value="1"/>
</dbReference>
<dbReference type="EMBL" id="CP034086">
    <property type="protein sequence ID" value="AZG78385.1"/>
    <property type="molecule type" value="Genomic_DNA"/>
</dbReference>
<accession>A0A3G8MAP2</accession>
<feature type="compositionally biased region" description="Basic residues" evidence="1">
    <location>
        <begin position="322"/>
        <end position="335"/>
    </location>
</feature>
<dbReference type="AlphaFoldDB" id="A0A3G8MAP2"/>
<feature type="region of interest" description="Disordered" evidence="1">
    <location>
        <begin position="304"/>
        <end position="368"/>
    </location>
</feature>
<dbReference type="KEGG" id="mros:EHO51_17565"/>
<feature type="compositionally biased region" description="Basic and acidic residues" evidence="1">
    <location>
        <begin position="337"/>
        <end position="368"/>
    </location>
</feature>
<dbReference type="PROSITE" id="PS51746">
    <property type="entry name" value="PPM_2"/>
    <property type="match status" value="1"/>
</dbReference>
<evidence type="ECO:0000313" key="3">
    <source>
        <dbReference type="EMBL" id="AZG78385.1"/>
    </source>
</evidence>
<dbReference type="SMART" id="SM00331">
    <property type="entry name" value="PP2C_SIG"/>
    <property type="match status" value="1"/>
</dbReference>
<gene>
    <name evidence="3" type="ORF">EHO51_17565</name>
</gene>
<evidence type="ECO:0000259" key="2">
    <source>
        <dbReference type="PROSITE" id="PS51746"/>
    </source>
</evidence>
<organism evidence="3 4">
    <name type="scientific">Methylocystis rosea</name>
    <dbReference type="NCBI Taxonomy" id="173366"/>
    <lineage>
        <taxon>Bacteria</taxon>
        <taxon>Pseudomonadati</taxon>
        <taxon>Pseudomonadota</taxon>
        <taxon>Alphaproteobacteria</taxon>
        <taxon>Hyphomicrobiales</taxon>
        <taxon>Methylocystaceae</taxon>
        <taxon>Methylocystis</taxon>
    </lineage>
</organism>
<dbReference type="Gene3D" id="3.60.40.10">
    <property type="entry name" value="PPM-type phosphatase domain"/>
    <property type="match status" value="1"/>
</dbReference>
<sequence length="368" mass="39167">MTQSISETSPASRGDAFQETVATWLSRSVPDRAQNQCFDFPAILATDIGLQREENQDRVAALRLSAKQGSQPIIAVVVADGMGGMRDGGKCATLAISSFFYALVRHRHQGLEQRAAAAIAHANDAVYAFAGGRGGATLSALLFDAGASPVIINLGDSRIYACGKGVKVERLTVDDSLEEAVGGHGRELLQFVGMGAGMRPHIRSVPTGAMELALTTDGIHYIDADTLASVLFHAPEQKAASDRLSALARWCGGHDNASIALIDLQALSTQAARGQDGGIQIWDPFGTMAISWVCDVSETPRPQAVAAPEVAPIKADAEKQGAYRKGRKGARRPSKKTGQDPRPRKEDVQLEIQIEKSPDIKDGDDDSR</sequence>
<dbReference type="InterPro" id="IPR001932">
    <property type="entry name" value="PPM-type_phosphatase-like_dom"/>
</dbReference>